<dbReference type="InterPro" id="IPR051133">
    <property type="entry name" value="Adapter_Engulfment-Domain"/>
</dbReference>
<dbReference type="InParanoid" id="A0A4W3J745"/>
<dbReference type="Gene3D" id="2.30.29.30">
    <property type="entry name" value="Pleckstrin-homology domain (PH domain)/Phosphotyrosine-binding domain (PTB)"/>
    <property type="match status" value="1"/>
</dbReference>
<dbReference type="InterPro" id="IPR006020">
    <property type="entry name" value="PTB/PI_dom"/>
</dbReference>
<dbReference type="Ensembl" id="ENSCMIT00000028768.1">
    <property type="protein sequence ID" value="ENSCMIP00000028320.1"/>
    <property type="gene ID" value="ENSCMIG00000012292.1"/>
</dbReference>
<reference evidence="4" key="1">
    <citation type="journal article" date="2006" name="Science">
        <title>Ancient noncoding elements conserved in the human genome.</title>
        <authorList>
            <person name="Venkatesh B."/>
            <person name="Kirkness E.F."/>
            <person name="Loh Y.H."/>
            <person name="Halpern A.L."/>
            <person name="Lee A.P."/>
            <person name="Johnson J."/>
            <person name="Dandona N."/>
            <person name="Viswanathan L.D."/>
            <person name="Tay A."/>
            <person name="Venter J.C."/>
            <person name="Strausberg R.L."/>
            <person name="Brenner S."/>
        </authorList>
    </citation>
    <scope>NUCLEOTIDE SEQUENCE [LARGE SCALE GENOMIC DNA]</scope>
</reference>
<accession>A0A4W3J745</accession>
<evidence type="ECO:0000256" key="1">
    <source>
        <dbReference type="SAM" id="Coils"/>
    </source>
</evidence>
<protein>
    <submittedName>
        <fullName evidence="3">PTB domain-containing engulfment adapter protein 1-like</fullName>
    </submittedName>
</protein>
<dbReference type="PANTHER" id="PTHR11232:SF79">
    <property type="entry name" value="PTB DOMAIN-CONTAINING ENGULFMENT ADAPTER PROTEIN 1"/>
    <property type="match status" value="1"/>
</dbReference>
<organism evidence="3 4">
    <name type="scientific">Callorhinchus milii</name>
    <name type="common">Ghost shark</name>
    <dbReference type="NCBI Taxonomy" id="7868"/>
    <lineage>
        <taxon>Eukaryota</taxon>
        <taxon>Metazoa</taxon>
        <taxon>Chordata</taxon>
        <taxon>Craniata</taxon>
        <taxon>Vertebrata</taxon>
        <taxon>Chondrichthyes</taxon>
        <taxon>Holocephali</taxon>
        <taxon>Chimaeriformes</taxon>
        <taxon>Callorhinchidae</taxon>
        <taxon>Callorhinchus</taxon>
    </lineage>
</organism>
<evidence type="ECO:0000259" key="2">
    <source>
        <dbReference type="PROSITE" id="PS01179"/>
    </source>
</evidence>
<reference evidence="4" key="3">
    <citation type="journal article" date="2014" name="Nature">
        <title>Elephant shark genome provides unique insights into gnathostome evolution.</title>
        <authorList>
            <consortium name="International Elephant Shark Genome Sequencing Consortium"/>
            <person name="Venkatesh B."/>
            <person name="Lee A.P."/>
            <person name="Ravi V."/>
            <person name="Maurya A.K."/>
            <person name="Lian M.M."/>
            <person name="Swann J.B."/>
            <person name="Ohta Y."/>
            <person name="Flajnik M.F."/>
            <person name="Sutoh Y."/>
            <person name="Kasahara M."/>
            <person name="Hoon S."/>
            <person name="Gangu V."/>
            <person name="Roy S.W."/>
            <person name="Irimia M."/>
            <person name="Korzh V."/>
            <person name="Kondrychyn I."/>
            <person name="Lim Z.W."/>
            <person name="Tay B.H."/>
            <person name="Tohari S."/>
            <person name="Kong K.W."/>
            <person name="Ho S."/>
            <person name="Lorente-Galdos B."/>
            <person name="Quilez J."/>
            <person name="Marques-Bonet T."/>
            <person name="Raney B.J."/>
            <person name="Ingham P.W."/>
            <person name="Tay A."/>
            <person name="Hillier L.W."/>
            <person name="Minx P."/>
            <person name="Boehm T."/>
            <person name="Wilson R.K."/>
            <person name="Brenner S."/>
            <person name="Warren W.C."/>
        </authorList>
    </citation>
    <scope>NUCLEOTIDE SEQUENCE [LARGE SCALE GENOMIC DNA]</scope>
</reference>
<evidence type="ECO:0000313" key="3">
    <source>
        <dbReference type="Ensembl" id="ENSCMIP00000028320.1"/>
    </source>
</evidence>
<dbReference type="PROSITE" id="PS01179">
    <property type="entry name" value="PID"/>
    <property type="match status" value="1"/>
</dbReference>
<feature type="domain" description="PID" evidence="2">
    <location>
        <begin position="16"/>
        <end position="168"/>
    </location>
</feature>
<dbReference type="OMA" id="QSKAYAH"/>
<gene>
    <name evidence="3" type="primary">LOC103189939</name>
</gene>
<name>A0A4W3J745_CALMI</name>
<proteinExistence type="predicted"/>
<reference evidence="3" key="5">
    <citation type="submission" date="2025-09" db="UniProtKB">
        <authorList>
            <consortium name="Ensembl"/>
        </authorList>
    </citation>
    <scope>IDENTIFICATION</scope>
</reference>
<reference evidence="3" key="4">
    <citation type="submission" date="2025-08" db="UniProtKB">
        <authorList>
            <consortium name="Ensembl"/>
        </authorList>
    </citation>
    <scope>IDENTIFICATION</scope>
</reference>
<dbReference type="Proteomes" id="UP000314986">
    <property type="component" value="Unassembled WGS sequence"/>
</dbReference>
<sequence length="263" mass="29054">MDAYSQFYSKSSEDYISFSVQFLGCTVVEDPSSSEAVSQAVRVLKLSSLSDSLMLQTRIAKVRGRLPGIKIRNKEKSGAPSVELQVSLHALSVLDSISKEVLYNSPIGLVSSCTLDELDKSLFSYVALEHESGRHMCYVFQGGKHVDEVTETIGEAFSAAHTQMLRAPLAGSDTGRKINYLQKMNRILATENEELKRRVSELEQKLSNNKLPANLLGLQLSGKLLIMKLSRFPDHSSSQGSIYMVRSIHLPPARGIFQSPPHP</sequence>
<dbReference type="AlphaFoldDB" id="A0A4W3J745"/>
<dbReference type="PANTHER" id="PTHR11232">
    <property type="entry name" value="PHOSPHOTYROSINE INTERACTION DOMAIN-CONTAINING FAMILY MEMBER"/>
    <property type="match status" value="1"/>
</dbReference>
<keyword evidence="1" id="KW-0175">Coiled coil</keyword>
<dbReference type="SMART" id="SM00462">
    <property type="entry name" value="PTB"/>
    <property type="match status" value="1"/>
</dbReference>
<dbReference type="GeneTree" id="ENSGT00940000156186"/>
<dbReference type="Pfam" id="PF00640">
    <property type="entry name" value="PID"/>
    <property type="match status" value="1"/>
</dbReference>
<dbReference type="SUPFAM" id="SSF50729">
    <property type="entry name" value="PH domain-like"/>
    <property type="match status" value="1"/>
</dbReference>
<keyword evidence="4" id="KW-1185">Reference proteome</keyword>
<feature type="coiled-coil region" evidence="1">
    <location>
        <begin position="178"/>
        <end position="205"/>
    </location>
</feature>
<dbReference type="InterPro" id="IPR011993">
    <property type="entry name" value="PH-like_dom_sf"/>
</dbReference>
<reference evidence="4" key="2">
    <citation type="journal article" date="2007" name="PLoS Biol.">
        <title>Survey sequencing and comparative analysis of the elephant shark (Callorhinchus milii) genome.</title>
        <authorList>
            <person name="Venkatesh B."/>
            <person name="Kirkness E.F."/>
            <person name="Loh Y.H."/>
            <person name="Halpern A.L."/>
            <person name="Lee A.P."/>
            <person name="Johnson J."/>
            <person name="Dandona N."/>
            <person name="Viswanathan L.D."/>
            <person name="Tay A."/>
            <person name="Venter J.C."/>
            <person name="Strausberg R.L."/>
            <person name="Brenner S."/>
        </authorList>
    </citation>
    <scope>NUCLEOTIDE SEQUENCE [LARGE SCALE GENOMIC DNA]</scope>
</reference>
<evidence type="ECO:0000313" key="4">
    <source>
        <dbReference type="Proteomes" id="UP000314986"/>
    </source>
</evidence>
<dbReference type="STRING" id="7868.ENSCMIP00000028320"/>